<keyword evidence="4" id="KW-1185">Reference proteome</keyword>
<dbReference type="Pfam" id="PF02470">
    <property type="entry name" value="MlaD"/>
    <property type="match status" value="1"/>
</dbReference>
<proteinExistence type="predicted"/>
<evidence type="ECO:0000256" key="1">
    <source>
        <dbReference type="SAM" id="Phobius"/>
    </source>
</evidence>
<protein>
    <submittedName>
        <fullName evidence="3">Phospholipid/cholesterol/gamma-HCH transport system substrate-binding protein</fullName>
    </submittedName>
</protein>
<dbReference type="PANTHER" id="PTHR33371:SF4">
    <property type="entry name" value="INTERMEMBRANE PHOSPHOLIPID TRANSPORT SYSTEM BINDING PROTEIN MLAD"/>
    <property type="match status" value="1"/>
</dbReference>
<dbReference type="Proteomes" id="UP000198757">
    <property type="component" value="Unassembled WGS sequence"/>
</dbReference>
<gene>
    <name evidence="3" type="ORF">SAMN04487894_107138</name>
</gene>
<dbReference type="OrthoDB" id="9771725at2"/>
<dbReference type="InterPro" id="IPR052336">
    <property type="entry name" value="MlaD_Phospholipid_Transporter"/>
</dbReference>
<dbReference type="PANTHER" id="PTHR33371">
    <property type="entry name" value="INTERMEMBRANE PHOSPHOLIPID TRANSPORT SYSTEM BINDING PROTEIN MLAD-RELATED"/>
    <property type="match status" value="1"/>
</dbReference>
<evidence type="ECO:0000313" key="4">
    <source>
        <dbReference type="Proteomes" id="UP000198757"/>
    </source>
</evidence>
<accession>A0A1G6T921</accession>
<dbReference type="AlphaFoldDB" id="A0A1G6T921"/>
<organism evidence="3 4">
    <name type="scientific">Niabella drilacis (strain DSM 25811 / CCM 8410 / CCUG 62505 / LMG 26954 / E90)</name>
    <dbReference type="NCBI Taxonomy" id="1285928"/>
    <lineage>
        <taxon>Bacteria</taxon>
        <taxon>Pseudomonadati</taxon>
        <taxon>Bacteroidota</taxon>
        <taxon>Chitinophagia</taxon>
        <taxon>Chitinophagales</taxon>
        <taxon>Chitinophagaceae</taxon>
        <taxon>Niabella</taxon>
    </lineage>
</organism>
<dbReference type="InterPro" id="IPR003399">
    <property type="entry name" value="Mce/MlaD"/>
</dbReference>
<feature type="transmembrane region" description="Helical" evidence="1">
    <location>
        <begin position="12"/>
        <end position="32"/>
    </location>
</feature>
<keyword evidence="1" id="KW-0472">Membrane</keyword>
<evidence type="ECO:0000259" key="2">
    <source>
        <dbReference type="Pfam" id="PF02470"/>
    </source>
</evidence>
<evidence type="ECO:0000313" key="3">
    <source>
        <dbReference type="EMBL" id="SDD25548.1"/>
    </source>
</evidence>
<reference evidence="4" key="1">
    <citation type="submission" date="2016-10" db="EMBL/GenBank/DDBJ databases">
        <authorList>
            <person name="Varghese N."/>
            <person name="Submissions S."/>
        </authorList>
    </citation>
    <scope>NUCLEOTIDE SEQUENCE [LARGE SCALE GENOMIC DNA]</scope>
    <source>
        <strain evidence="4">DSM 25811 / CCM 8410 / LMG 26954 / E90</strain>
    </source>
</reference>
<name>A0A1G6T921_NIADE</name>
<keyword evidence="1" id="KW-1133">Transmembrane helix</keyword>
<keyword evidence="1" id="KW-0812">Transmembrane</keyword>
<feature type="domain" description="Mce/MlaD" evidence="2">
    <location>
        <begin position="41"/>
        <end position="118"/>
    </location>
</feature>
<dbReference type="EMBL" id="FMZO01000007">
    <property type="protein sequence ID" value="SDD25548.1"/>
    <property type="molecule type" value="Genomic_DNA"/>
</dbReference>
<dbReference type="RefSeq" id="WP_090390750.1">
    <property type="nucleotide sequence ID" value="NZ_FMZO01000007.1"/>
</dbReference>
<sequence length="337" mass="36774">MKTTDSRRATTVGIFIVLGLIIFAAAILVLGGQKKSFMQSIQIKGIFHNVGGLSRGNNVWYSGVKVGTIKKITFMDHSRIEVLMNIDKNARPFIHKDVRARISSDGLVGNKIIALDGGTAQAAPIEDGDVIIVEASVSTEEMMDTLQVNNKNLVAVTGNLRVIMENITAGRGTLGKLITDPSVYEQLNRTLALLHKTAGNTQQLTEGLAGYAARLQKPGVLASDLVSDTVVFNKLRGTATQLQEAAVQANKVAHDLQAVSANVNSRLNTNESPAGVLLNDSATARQLQQTIRNLESSTGKLDTNMEALRHNFLFRGYFRKQEKLRRKQEKQQKAELQ</sequence>
<dbReference type="STRING" id="1285928.SAMN04487894_107138"/>